<sequence>MVDDKGEERQSDTETNLTESNSSQIGWVTFDEPDTDEPECLKTTDHEQICAQKGQHIARLERELQRLQDKKRTPLSSKEMIKTLQEARDTHMKHFMDRPEQSEAFLTDGGERNDNSCCFPVYRVVFPKQPLNNEELECLFEDNEDNNPDRTTSEAWKT</sequence>
<proteinExistence type="predicted"/>
<feature type="region of interest" description="Disordered" evidence="1">
    <location>
        <begin position="139"/>
        <end position="158"/>
    </location>
</feature>
<name>A0A3M6TUB5_POCDA</name>
<evidence type="ECO:0000313" key="2">
    <source>
        <dbReference type="EMBL" id="RMX44931.1"/>
    </source>
</evidence>
<organism evidence="2 3">
    <name type="scientific">Pocillopora damicornis</name>
    <name type="common">Cauliflower coral</name>
    <name type="synonym">Millepora damicornis</name>
    <dbReference type="NCBI Taxonomy" id="46731"/>
    <lineage>
        <taxon>Eukaryota</taxon>
        <taxon>Metazoa</taxon>
        <taxon>Cnidaria</taxon>
        <taxon>Anthozoa</taxon>
        <taxon>Hexacorallia</taxon>
        <taxon>Scleractinia</taxon>
        <taxon>Astrocoeniina</taxon>
        <taxon>Pocilloporidae</taxon>
        <taxon>Pocillopora</taxon>
    </lineage>
</organism>
<dbReference type="AlphaFoldDB" id="A0A3M6TUB5"/>
<accession>A0A3M6TUB5</accession>
<dbReference type="Proteomes" id="UP000275408">
    <property type="component" value="Unassembled WGS sequence"/>
</dbReference>
<evidence type="ECO:0000313" key="3">
    <source>
        <dbReference type="Proteomes" id="UP000275408"/>
    </source>
</evidence>
<comment type="caution">
    <text evidence="2">The sequence shown here is derived from an EMBL/GenBank/DDBJ whole genome shotgun (WGS) entry which is preliminary data.</text>
</comment>
<dbReference type="OMA" id="INXKELE"/>
<protein>
    <submittedName>
        <fullName evidence="2">Uncharacterized protein</fullName>
    </submittedName>
</protein>
<reference evidence="2 3" key="1">
    <citation type="journal article" date="2018" name="Sci. Rep.">
        <title>Comparative analysis of the Pocillopora damicornis genome highlights role of immune system in coral evolution.</title>
        <authorList>
            <person name="Cunning R."/>
            <person name="Bay R.A."/>
            <person name="Gillette P."/>
            <person name="Baker A.C."/>
            <person name="Traylor-Knowles N."/>
        </authorList>
    </citation>
    <scope>NUCLEOTIDE SEQUENCE [LARGE SCALE GENOMIC DNA]</scope>
    <source>
        <strain evidence="2">RSMAS</strain>
        <tissue evidence="2">Whole animal</tissue>
    </source>
</reference>
<feature type="compositionally biased region" description="Basic and acidic residues" evidence="1">
    <location>
        <begin position="147"/>
        <end position="158"/>
    </location>
</feature>
<gene>
    <name evidence="2" type="ORF">pdam_00020667</name>
</gene>
<feature type="compositionally biased region" description="Basic and acidic residues" evidence="1">
    <location>
        <begin position="1"/>
        <end position="12"/>
    </location>
</feature>
<dbReference type="PANTHER" id="PTHR31800">
    <property type="entry name" value="COILED-COIL DOMAIN-CONTAINING PROTEIN 32"/>
    <property type="match status" value="1"/>
</dbReference>
<feature type="region of interest" description="Disordered" evidence="1">
    <location>
        <begin position="1"/>
        <end position="40"/>
    </location>
</feature>
<feature type="compositionally biased region" description="Polar residues" evidence="1">
    <location>
        <begin position="13"/>
        <end position="26"/>
    </location>
</feature>
<dbReference type="PANTHER" id="PTHR31800:SF1">
    <property type="entry name" value="COILED-COIL DOMAIN-CONTAINING PROTEIN 32"/>
    <property type="match status" value="1"/>
</dbReference>
<dbReference type="EMBL" id="RCHS01002927">
    <property type="protein sequence ID" value="RMX44931.1"/>
    <property type="molecule type" value="Genomic_DNA"/>
</dbReference>
<dbReference type="OrthoDB" id="5982503at2759"/>
<dbReference type="GO" id="GO:0044782">
    <property type="term" value="P:cilium organization"/>
    <property type="evidence" value="ECO:0007669"/>
    <property type="project" value="TreeGrafter"/>
</dbReference>
<keyword evidence="3" id="KW-1185">Reference proteome</keyword>
<dbReference type="Pfam" id="PF14989">
    <property type="entry name" value="CCDC32"/>
    <property type="match status" value="1"/>
</dbReference>
<dbReference type="InterPro" id="IPR028039">
    <property type="entry name" value="CCDC32"/>
</dbReference>
<evidence type="ECO:0000256" key="1">
    <source>
        <dbReference type="SAM" id="MobiDB-lite"/>
    </source>
</evidence>